<dbReference type="InterPro" id="IPR017754">
    <property type="entry name" value="Agmatine_deiminase"/>
</dbReference>
<dbReference type="EMBL" id="JAUSWA010000007">
    <property type="protein sequence ID" value="MDQ0493385.1"/>
    <property type="molecule type" value="Genomic_DNA"/>
</dbReference>
<evidence type="ECO:0000256" key="2">
    <source>
        <dbReference type="HAMAP-Rule" id="MF_01841"/>
    </source>
</evidence>
<keyword evidence="4" id="KW-1185">Reference proteome</keyword>
<name>A0ABU0KVC2_9BACL</name>
<evidence type="ECO:0000313" key="4">
    <source>
        <dbReference type="Proteomes" id="UP001242811"/>
    </source>
</evidence>
<comment type="caution">
    <text evidence="3">The sequence shown here is derived from an EMBL/GenBank/DDBJ whole genome shotgun (WGS) entry which is preliminary data.</text>
</comment>
<dbReference type="Pfam" id="PF04371">
    <property type="entry name" value="PAD_porph"/>
    <property type="match status" value="1"/>
</dbReference>
<gene>
    <name evidence="2" type="primary">aguA</name>
    <name evidence="3" type="ORF">QOZ95_001543</name>
</gene>
<evidence type="ECO:0000313" key="3">
    <source>
        <dbReference type="EMBL" id="MDQ0493385.1"/>
    </source>
</evidence>
<evidence type="ECO:0000256" key="1">
    <source>
        <dbReference type="ARBA" id="ARBA00022801"/>
    </source>
</evidence>
<sequence length="367" mass="41333">MFIRHRCSAIDKAPYYEKERELQSMQIKDSHYKMPPEWAPHERTYISWPVQSSMVYPDMHVDVCTGYAGIVRAMAEFEPVTVVVNPADLQSVQALELGERVELLPIEHSDAWLRDNGPTFLTNEHGQLAGVNWKFNAWGGKYAPWDLDDQVAPQILDKLGIPRFDAPLVMEGGSLHVDGEGTLITTEECLLNPNRNPELSREDIERYVCEYTGAEKIIWLKRGLSGDETDGHVDNIACFAAPGKVIMQVCDDPEDENYEITQENLRILEQATDAKGRKLEVIRIGQPPRVDYEDSRLTLSYINFYFVNGGIILPVFGGTAVESDLAAQQVLAKVFPDRKIRTVDGMAVIREGGNVHCTTQQMPAVKR</sequence>
<dbReference type="Proteomes" id="UP001242811">
    <property type="component" value="Unassembled WGS sequence"/>
</dbReference>
<comment type="catalytic activity">
    <reaction evidence="2">
        <text>agmatine + H2O = N-carbamoylputrescine + NH4(+)</text>
        <dbReference type="Rhea" id="RHEA:18037"/>
        <dbReference type="ChEBI" id="CHEBI:15377"/>
        <dbReference type="ChEBI" id="CHEBI:28938"/>
        <dbReference type="ChEBI" id="CHEBI:58145"/>
        <dbReference type="ChEBI" id="CHEBI:58318"/>
        <dbReference type="EC" id="3.5.3.12"/>
    </reaction>
</comment>
<accession>A0ABU0KVC2</accession>
<feature type="active site" description="Amidino-cysteine intermediate" evidence="2">
    <location>
        <position position="357"/>
    </location>
</feature>
<proteinExistence type="inferred from homology"/>
<dbReference type="GO" id="GO:0047632">
    <property type="term" value="F:agmatine deiminase activity"/>
    <property type="evidence" value="ECO:0007669"/>
    <property type="project" value="UniProtKB-EC"/>
</dbReference>
<dbReference type="PANTHER" id="PTHR31377:SF0">
    <property type="entry name" value="AGMATINE DEIMINASE-RELATED"/>
    <property type="match status" value="1"/>
</dbReference>
<keyword evidence="1 2" id="KW-0378">Hydrolase</keyword>
<comment type="similarity">
    <text evidence="2">Belongs to the agmatine deiminase family.</text>
</comment>
<dbReference type="SUPFAM" id="SSF55909">
    <property type="entry name" value="Pentein"/>
    <property type="match status" value="1"/>
</dbReference>
<dbReference type="EC" id="3.5.3.12" evidence="2"/>
<dbReference type="PANTHER" id="PTHR31377">
    <property type="entry name" value="AGMATINE DEIMINASE-RELATED"/>
    <property type="match status" value="1"/>
</dbReference>
<organism evidence="3 4">
    <name type="scientific">Paenibacillus brasilensis</name>
    <dbReference type="NCBI Taxonomy" id="128574"/>
    <lineage>
        <taxon>Bacteria</taxon>
        <taxon>Bacillati</taxon>
        <taxon>Bacillota</taxon>
        <taxon>Bacilli</taxon>
        <taxon>Bacillales</taxon>
        <taxon>Paenibacillaceae</taxon>
        <taxon>Paenibacillus</taxon>
    </lineage>
</organism>
<protein>
    <recommendedName>
        <fullName evidence="2">Putative agmatine deiminase</fullName>
        <ecNumber evidence="2">3.5.3.12</ecNumber>
    </recommendedName>
    <alternativeName>
        <fullName evidence="2">Agmatine iminohydrolase</fullName>
    </alternativeName>
</protein>
<dbReference type="InterPro" id="IPR007466">
    <property type="entry name" value="Peptidyl-Arg-deiminase_porph"/>
</dbReference>
<reference evidence="3 4" key="1">
    <citation type="submission" date="2023-07" db="EMBL/GenBank/DDBJ databases">
        <title>Genomic Encyclopedia of Type Strains, Phase IV (KMG-IV): sequencing the most valuable type-strain genomes for metagenomic binning, comparative biology and taxonomic classification.</title>
        <authorList>
            <person name="Goeker M."/>
        </authorList>
    </citation>
    <scope>NUCLEOTIDE SEQUENCE [LARGE SCALE GENOMIC DNA]</scope>
    <source>
        <strain evidence="3 4">DSM 14914</strain>
    </source>
</reference>
<dbReference type="Gene3D" id="3.75.10.10">
    <property type="entry name" value="L-arginine/glycine Amidinotransferase, Chain A"/>
    <property type="match status" value="1"/>
</dbReference>
<dbReference type="HAMAP" id="MF_01841">
    <property type="entry name" value="Agmatine_deimin"/>
    <property type="match status" value="1"/>
</dbReference>